<sequence length="116" mass="12683">TTRRQRSPSGQQEGGRLGTRRHREGDLVLRGERTCTAAGESSNEQALQSFLFFLPTHGGAPLGLAAAPARYARRPMAALVEAFSQSPRFMRRRAFFHGSLAGRPVDVEAAYKVSVI</sequence>
<feature type="non-terminal residue" evidence="2">
    <location>
        <position position="1"/>
    </location>
</feature>
<gene>
    <name evidence="2" type="ORF">F444_10031</name>
</gene>
<dbReference type="AlphaFoldDB" id="A0A081A5G2"/>
<comment type="caution">
    <text evidence="2">The sequence shown here is derived from an EMBL/GenBank/DDBJ whole genome shotgun (WGS) entry which is preliminary data.</text>
</comment>
<proteinExistence type="predicted"/>
<protein>
    <submittedName>
        <fullName evidence="2">Uncharacterized protein</fullName>
    </submittedName>
</protein>
<reference evidence="2 3" key="1">
    <citation type="submission" date="2013-11" db="EMBL/GenBank/DDBJ databases">
        <title>The Genome Sequence of Phytophthora parasitica P1976.</title>
        <authorList>
            <consortium name="The Broad Institute Genomics Platform"/>
            <person name="Russ C."/>
            <person name="Tyler B."/>
            <person name="Panabieres F."/>
            <person name="Shan W."/>
            <person name="Tripathy S."/>
            <person name="Grunwald N."/>
            <person name="Machado M."/>
            <person name="Johnson C.S."/>
            <person name="Walker B."/>
            <person name="Young S."/>
            <person name="Zeng Q."/>
            <person name="Gargeya S."/>
            <person name="Fitzgerald M."/>
            <person name="Haas B."/>
            <person name="Abouelleil A."/>
            <person name="Allen A.W."/>
            <person name="Alvarado L."/>
            <person name="Arachchi H.M."/>
            <person name="Berlin A.M."/>
            <person name="Chapman S.B."/>
            <person name="Gainer-Dewar J."/>
            <person name="Goldberg J."/>
            <person name="Griggs A."/>
            <person name="Gujja S."/>
            <person name="Hansen M."/>
            <person name="Howarth C."/>
            <person name="Imamovic A."/>
            <person name="Ireland A."/>
            <person name="Larimer J."/>
            <person name="McCowan C."/>
            <person name="Murphy C."/>
            <person name="Pearson M."/>
            <person name="Poon T.W."/>
            <person name="Priest M."/>
            <person name="Roberts A."/>
            <person name="Saif S."/>
            <person name="Shea T."/>
            <person name="Sisk P."/>
            <person name="Sykes S."/>
            <person name="Wortman J."/>
            <person name="Nusbaum C."/>
            <person name="Birren B."/>
        </authorList>
    </citation>
    <scope>NUCLEOTIDE SEQUENCE [LARGE SCALE GENOMIC DNA]</scope>
    <source>
        <strain evidence="2 3">P1976</strain>
    </source>
</reference>
<organism evidence="2 3">
    <name type="scientific">Phytophthora nicotianae P1976</name>
    <dbReference type="NCBI Taxonomy" id="1317066"/>
    <lineage>
        <taxon>Eukaryota</taxon>
        <taxon>Sar</taxon>
        <taxon>Stramenopiles</taxon>
        <taxon>Oomycota</taxon>
        <taxon>Peronosporomycetes</taxon>
        <taxon>Peronosporales</taxon>
        <taxon>Peronosporaceae</taxon>
        <taxon>Phytophthora</taxon>
    </lineage>
</organism>
<evidence type="ECO:0000256" key="1">
    <source>
        <dbReference type="SAM" id="MobiDB-lite"/>
    </source>
</evidence>
<feature type="region of interest" description="Disordered" evidence="1">
    <location>
        <begin position="1"/>
        <end position="26"/>
    </location>
</feature>
<dbReference type="Proteomes" id="UP000028582">
    <property type="component" value="Unassembled WGS sequence"/>
</dbReference>
<name>A0A081A5G2_PHYNI</name>
<evidence type="ECO:0000313" key="2">
    <source>
        <dbReference type="EMBL" id="ETO74123.1"/>
    </source>
</evidence>
<evidence type="ECO:0000313" key="3">
    <source>
        <dbReference type="Proteomes" id="UP000028582"/>
    </source>
</evidence>
<accession>A0A081A5G2</accession>
<dbReference type="EMBL" id="ANJA01001827">
    <property type="protein sequence ID" value="ETO74123.1"/>
    <property type="molecule type" value="Genomic_DNA"/>
</dbReference>